<proteinExistence type="predicted"/>
<dbReference type="EMBL" id="WHWB01032379">
    <property type="protein sequence ID" value="KAJ7425973.1"/>
    <property type="molecule type" value="Genomic_DNA"/>
</dbReference>
<reference evidence="1" key="1">
    <citation type="submission" date="2019-10" db="EMBL/GenBank/DDBJ databases">
        <authorList>
            <person name="Soares A.E.R."/>
            <person name="Aleixo A."/>
            <person name="Schneider P."/>
            <person name="Miyaki C.Y."/>
            <person name="Schneider M.P."/>
            <person name="Mello C."/>
            <person name="Vasconcelos A.T.R."/>
        </authorList>
    </citation>
    <scope>NUCLEOTIDE SEQUENCE</scope>
    <source>
        <tissue evidence="1">Muscle</tissue>
    </source>
</reference>
<dbReference type="Proteomes" id="UP001145742">
    <property type="component" value="Unassembled WGS sequence"/>
</dbReference>
<keyword evidence="2" id="KW-1185">Reference proteome</keyword>
<organism evidence="1 2">
    <name type="scientific">Willisornis vidua</name>
    <name type="common">Xingu scale-backed antbird</name>
    <dbReference type="NCBI Taxonomy" id="1566151"/>
    <lineage>
        <taxon>Eukaryota</taxon>
        <taxon>Metazoa</taxon>
        <taxon>Chordata</taxon>
        <taxon>Craniata</taxon>
        <taxon>Vertebrata</taxon>
        <taxon>Euteleostomi</taxon>
        <taxon>Archelosauria</taxon>
        <taxon>Archosauria</taxon>
        <taxon>Dinosauria</taxon>
        <taxon>Saurischia</taxon>
        <taxon>Theropoda</taxon>
        <taxon>Coelurosauria</taxon>
        <taxon>Aves</taxon>
        <taxon>Neognathae</taxon>
        <taxon>Neoaves</taxon>
        <taxon>Telluraves</taxon>
        <taxon>Australaves</taxon>
        <taxon>Passeriformes</taxon>
        <taxon>Thamnophilidae</taxon>
        <taxon>Willisornis</taxon>
    </lineage>
</organism>
<name>A0ABQ9DUI8_9PASS</name>
<accession>A0ABQ9DUI8</accession>
<protein>
    <submittedName>
        <fullName evidence="1">Uncharacterized protein</fullName>
    </submittedName>
</protein>
<comment type="caution">
    <text evidence="1">The sequence shown here is derived from an EMBL/GenBank/DDBJ whole genome shotgun (WGS) entry which is preliminary data.</text>
</comment>
<evidence type="ECO:0000313" key="2">
    <source>
        <dbReference type="Proteomes" id="UP001145742"/>
    </source>
</evidence>
<evidence type="ECO:0000313" key="1">
    <source>
        <dbReference type="EMBL" id="KAJ7425973.1"/>
    </source>
</evidence>
<sequence length="124" mass="13710">MPSQRTAIPANIFYIPFSERLFRDLDYGENSATLRDTVIRYLQEVTTIVNHPRLINTSAHPHVWGNVGSARSGSPDIGGAPYTELGCGLTFRRAQAQQSSDVVRLLAKSEFLSNPNCSSSVRIM</sequence>
<gene>
    <name evidence="1" type="ORF">WISP_20107</name>
</gene>